<dbReference type="Pfam" id="PF00487">
    <property type="entry name" value="FA_desaturase"/>
    <property type="match status" value="1"/>
</dbReference>
<evidence type="ECO:0000256" key="1">
    <source>
        <dbReference type="SAM" id="Phobius"/>
    </source>
</evidence>
<keyword evidence="1" id="KW-0472">Membrane</keyword>
<sequence>MELAHFETDPRSLPDAERLRRFGDELDAIKARVEAEIGAEDLAYVRRMHRFSRTMEVLGRVLIHVSPEPITWSAGVIALWIHKQLQATEIGHTVLHGAYDRIEGNGKFDSKKWWWRVPIDEESWRYGHNVRHHGATNVAGKDADIHFGPVRLTEQTPHRAEHRFQLLFALAVLFPNFGFLMNLHFTGLNDLHWDNGLPGGEKQLDFIPDRSPESRRLAWKRALRKYVPYYAYEYGLFPLLAGPFFWKVLLGNWLSDTMRDVYSAATIFCGHVGERTKSYDPGTKSKSRGEWYAMQIEASNDFEVPWVVSVLCGGLDRQIEHHLFPKLAPQRLRAIAPEVRALCEKYGVDYRTGSWPQVLRDALRWIDTLSRDHGAIGGARAALAAMA</sequence>
<feature type="domain" description="Fatty acid desaturase" evidence="2">
    <location>
        <begin position="75"/>
        <end position="352"/>
    </location>
</feature>
<keyword evidence="4" id="KW-1185">Reference proteome</keyword>
<protein>
    <submittedName>
        <fullName evidence="3">Putative LINOLEOYL-CoA DESATURASE (DELTA(6)-DESATURASE)</fullName>
    </submittedName>
</protein>
<reference evidence="3 4" key="1">
    <citation type="submission" date="2015-03" db="EMBL/GenBank/DDBJ databases">
        <title>Genome assembly of Sandaracinus amylolyticus DSM 53668.</title>
        <authorList>
            <person name="Sharma G."/>
            <person name="Subramanian S."/>
        </authorList>
    </citation>
    <scope>NUCLEOTIDE SEQUENCE [LARGE SCALE GENOMIC DNA]</scope>
    <source>
        <strain evidence="3 4">DSM 53668</strain>
    </source>
</reference>
<gene>
    <name evidence="3" type="ORF">DB32_001874</name>
</gene>
<accession>A0A0F6W101</accession>
<keyword evidence="1" id="KW-1133">Transmembrane helix</keyword>
<dbReference type="PANTHER" id="PTHR19353:SF84">
    <property type="entry name" value="ACYL-COA DELTA-9-DESATURASE, DESB"/>
    <property type="match status" value="1"/>
</dbReference>
<feature type="transmembrane region" description="Helical" evidence="1">
    <location>
        <begin position="166"/>
        <end position="185"/>
    </location>
</feature>
<dbReference type="InterPro" id="IPR005804">
    <property type="entry name" value="FA_desaturase_dom"/>
</dbReference>
<dbReference type="GO" id="GO:0006629">
    <property type="term" value="P:lipid metabolic process"/>
    <property type="evidence" value="ECO:0007669"/>
    <property type="project" value="InterPro"/>
</dbReference>
<dbReference type="KEGG" id="samy:DB32_001874"/>
<evidence type="ECO:0000259" key="2">
    <source>
        <dbReference type="Pfam" id="PF00487"/>
    </source>
</evidence>
<dbReference type="InterPro" id="IPR012171">
    <property type="entry name" value="Fatty_acid_desaturase"/>
</dbReference>
<dbReference type="PANTHER" id="PTHR19353">
    <property type="entry name" value="FATTY ACID DESATURASE 2"/>
    <property type="match status" value="1"/>
</dbReference>
<evidence type="ECO:0000313" key="3">
    <source>
        <dbReference type="EMBL" id="AKF04725.1"/>
    </source>
</evidence>
<proteinExistence type="predicted"/>
<keyword evidence="1" id="KW-0812">Transmembrane</keyword>
<dbReference type="EMBL" id="CP011125">
    <property type="protein sequence ID" value="AKF04725.1"/>
    <property type="molecule type" value="Genomic_DNA"/>
</dbReference>
<organism evidence="3 4">
    <name type="scientific">Sandaracinus amylolyticus</name>
    <dbReference type="NCBI Taxonomy" id="927083"/>
    <lineage>
        <taxon>Bacteria</taxon>
        <taxon>Pseudomonadati</taxon>
        <taxon>Myxococcota</taxon>
        <taxon>Polyangia</taxon>
        <taxon>Polyangiales</taxon>
        <taxon>Sandaracinaceae</taxon>
        <taxon>Sandaracinus</taxon>
    </lineage>
</organism>
<dbReference type="STRING" id="927083.DB32_001874"/>
<dbReference type="AlphaFoldDB" id="A0A0F6W101"/>
<evidence type="ECO:0000313" key="4">
    <source>
        <dbReference type="Proteomes" id="UP000034883"/>
    </source>
</evidence>
<dbReference type="GO" id="GO:0016717">
    <property type="term" value="F:oxidoreductase activity, acting on paired donors, with oxidation of a pair of donors resulting in the reduction of molecular oxygen to two molecules of water"/>
    <property type="evidence" value="ECO:0007669"/>
    <property type="project" value="TreeGrafter"/>
</dbReference>
<dbReference type="RefSeq" id="WP_053232035.1">
    <property type="nucleotide sequence ID" value="NZ_CP011125.1"/>
</dbReference>
<dbReference type="OrthoDB" id="104711at2"/>
<feature type="transmembrane region" description="Helical" evidence="1">
    <location>
        <begin position="229"/>
        <end position="249"/>
    </location>
</feature>
<dbReference type="Proteomes" id="UP000034883">
    <property type="component" value="Chromosome"/>
</dbReference>
<name>A0A0F6W101_9BACT</name>
<dbReference type="GO" id="GO:0016020">
    <property type="term" value="C:membrane"/>
    <property type="evidence" value="ECO:0007669"/>
    <property type="project" value="TreeGrafter"/>
</dbReference>